<dbReference type="GO" id="GO:0098552">
    <property type="term" value="C:side of membrane"/>
    <property type="evidence" value="ECO:0007669"/>
    <property type="project" value="UniProtKB-KW"/>
</dbReference>
<feature type="transmembrane region" description="Helical" evidence="15">
    <location>
        <begin position="305"/>
        <end position="323"/>
    </location>
</feature>
<evidence type="ECO:0000259" key="17">
    <source>
        <dbReference type="Pfam" id="PF20684"/>
    </source>
</evidence>
<dbReference type="EMBL" id="JAFJYH010000580">
    <property type="protein sequence ID" value="KAG4410820.1"/>
    <property type="molecule type" value="Genomic_DNA"/>
</dbReference>
<dbReference type="Proteomes" id="UP000664132">
    <property type="component" value="Unassembled WGS sequence"/>
</dbReference>
<evidence type="ECO:0000259" key="16">
    <source>
        <dbReference type="Pfam" id="PF05730"/>
    </source>
</evidence>
<feature type="transmembrane region" description="Helical" evidence="15">
    <location>
        <begin position="226"/>
        <end position="248"/>
    </location>
</feature>
<feature type="domain" description="CFEM" evidence="16">
    <location>
        <begin position="42"/>
        <end position="102"/>
    </location>
</feature>
<comment type="subcellular location">
    <subcellularLocation>
        <location evidence="2">Membrane</location>
        <topology evidence="2">Lipid-anchor</topology>
        <topology evidence="2">GPI-anchor</topology>
    </subcellularLocation>
    <subcellularLocation>
        <location evidence="1">Membrane</location>
        <topology evidence="1">Multi-pass membrane protein</topology>
    </subcellularLocation>
    <subcellularLocation>
        <location evidence="3">Secreted</location>
    </subcellularLocation>
</comment>
<evidence type="ECO:0000313" key="19">
    <source>
        <dbReference type="Proteomes" id="UP000664132"/>
    </source>
</evidence>
<dbReference type="InterPro" id="IPR049326">
    <property type="entry name" value="Rhodopsin_dom_fungi"/>
</dbReference>
<feature type="domain" description="Rhodopsin" evidence="17">
    <location>
        <begin position="130"/>
        <end position="367"/>
    </location>
</feature>
<keyword evidence="12" id="KW-0449">Lipoprotein</keyword>
<evidence type="ECO:0000256" key="5">
    <source>
        <dbReference type="ARBA" id="ARBA00022525"/>
    </source>
</evidence>
<keyword evidence="9 15" id="KW-1133">Transmembrane helix</keyword>
<dbReference type="OrthoDB" id="5329176at2759"/>
<evidence type="ECO:0000256" key="8">
    <source>
        <dbReference type="ARBA" id="ARBA00022729"/>
    </source>
</evidence>
<accession>A0A8H7SXV5</accession>
<evidence type="ECO:0000256" key="15">
    <source>
        <dbReference type="SAM" id="Phobius"/>
    </source>
</evidence>
<keyword evidence="11" id="KW-1015">Disulfide bond</keyword>
<evidence type="ECO:0000256" key="12">
    <source>
        <dbReference type="ARBA" id="ARBA00023288"/>
    </source>
</evidence>
<feature type="transmembrane region" description="Helical" evidence="15">
    <location>
        <begin position="110"/>
        <end position="134"/>
    </location>
</feature>
<dbReference type="Pfam" id="PF05730">
    <property type="entry name" value="CFEM"/>
    <property type="match status" value="1"/>
</dbReference>
<dbReference type="InterPro" id="IPR052337">
    <property type="entry name" value="SAT4-like"/>
</dbReference>
<evidence type="ECO:0000256" key="7">
    <source>
        <dbReference type="ARBA" id="ARBA00022692"/>
    </source>
</evidence>
<feature type="compositionally biased region" description="Polar residues" evidence="14">
    <location>
        <begin position="384"/>
        <end position="398"/>
    </location>
</feature>
<comment type="similarity">
    <text evidence="4">Belongs to the RBT5 family.</text>
</comment>
<dbReference type="PANTHER" id="PTHR33048:SF47">
    <property type="entry name" value="INTEGRAL MEMBRANE PROTEIN-RELATED"/>
    <property type="match status" value="1"/>
</dbReference>
<gene>
    <name evidence="18" type="ORF">IFR04_016050</name>
</gene>
<dbReference type="GO" id="GO:0005576">
    <property type="term" value="C:extracellular region"/>
    <property type="evidence" value="ECO:0007669"/>
    <property type="project" value="UniProtKB-SubCell"/>
</dbReference>
<keyword evidence="8" id="KW-0732">Signal</keyword>
<dbReference type="AlphaFoldDB" id="A0A8H7SXV5"/>
<evidence type="ECO:0000256" key="13">
    <source>
        <dbReference type="ARBA" id="ARBA00038359"/>
    </source>
</evidence>
<dbReference type="PANTHER" id="PTHR33048">
    <property type="entry name" value="PTH11-LIKE INTEGRAL MEMBRANE PROTEIN (AFU_ORTHOLOGUE AFUA_5G11245)"/>
    <property type="match status" value="1"/>
</dbReference>
<evidence type="ECO:0008006" key="20">
    <source>
        <dbReference type="Google" id="ProtNLM"/>
    </source>
</evidence>
<feature type="transmembrane region" description="Helical" evidence="15">
    <location>
        <begin position="196"/>
        <end position="214"/>
    </location>
</feature>
<keyword evidence="7 15" id="KW-0812">Transmembrane</keyword>
<evidence type="ECO:0000256" key="10">
    <source>
        <dbReference type="ARBA" id="ARBA00023136"/>
    </source>
</evidence>
<evidence type="ECO:0000256" key="11">
    <source>
        <dbReference type="ARBA" id="ARBA00023157"/>
    </source>
</evidence>
<name>A0A8H7SXV5_9HELO</name>
<feature type="transmembrane region" description="Helical" evidence="15">
    <location>
        <begin position="146"/>
        <end position="172"/>
    </location>
</feature>
<evidence type="ECO:0000256" key="9">
    <source>
        <dbReference type="ARBA" id="ARBA00022989"/>
    </source>
</evidence>
<sequence length="507" mass="55981">MPGTSTLSNKTFRSTLFLYVLFAFFIPSIIAASLPAGIESLFPACSLNCVAAALDSEPAIAQNLKLLCAHSPIEKALADCVRGSCSFPDQQKVGTVNNDLCKDEPVEGKVVMATSVLGLLGVITNTAVGLRLYTRIKLARGIGYDDYLIIAASLVLGYVQISGTIEVIAFGLGKHTFNVDPKFHLPNLYLYWSDEMAYQITITLVKSSILCFYLRLFPGDRFRGACFAMIGMTVATGLGFLGVTIFQCRPIRGVFDKSIPSTCLDVNALTYASSAMSIAIDFTILLMPVPQLLKLRVPKRQRNSVLLLFSFGLLASIISVVRLPFIIQYGKTTDPLFDNIGPGIWTVSEMASAIIAACLPTLKPLAAKWFPRYFSDEYNISNQQAASPTTQHAGQQRQSPRDRRRGGGELSQEFNYLFSHTSHQIAPDDGESQKCQRTVRTEVLEETREIREMEESLCSQECQRKYFDLKDGKIVRIHERFSALSVSFVSESGDDVQSKRSRTSTET</sequence>
<keyword evidence="10 15" id="KW-0472">Membrane</keyword>
<keyword evidence="6" id="KW-0325">Glycoprotein</keyword>
<feature type="region of interest" description="Disordered" evidence="14">
    <location>
        <begin position="384"/>
        <end position="407"/>
    </location>
</feature>
<protein>
    <recommendedName>
        <fullName evidence="20">Extracellular membrane protein CFEM domain-containing protein</fullName>
    </recommendedName>
</protein>
<feature type="transmembrane region" description="Helical" evidence="15">
    <location>
        <begin position="16"/>
        <end position="38"/>
    </location>
</feature>
<keyword evidence="5" id="KW-0964">Secreted</keyword>
<evidence type="ECO:0000256" key="6">
    <source>
        <dbReference type="ARBA" id="ARBA00022622"/>
    </source>
</evidence>
<evidence type="ECO:0000256" key="4">
    <source>
        <dbReference type="ARBA" id="ARBA00010031"/>
    </source>
</evidence>
<keyword evidence="6" id="KW-0336">GPI-anchor</keyword>
<evidence type="ECO:0000256" key="1">
    <source>
        <dbReference type="ARBA" id="ARBA00004141"/>
    </source>
</evidence>
<feature type="transmembrane region" description="Helical" evidence="15">
    <location>
        <begin position="268"/>
        <end position="293"/>
    </location>
</feature>
<reference evidence="18" key="1">
    <citation type="submission" date="2021-02" db="EMBL/GenBank/DDBJ databases">
        <title>Genome sequence Cadophora malorum strain M34.</title>
        <authorList>
            <person name="Stefanovic E."/>
            <person name="Vu D."/>
            <person name="Scully C."/>
            <person name="Dijksterhuis J."/>
            <person name="Roader J."/>
            <person name="Houbraken J."/>
        </authorList>
    </citation>
    <scope>NUCLEOTIDE SEQUENCE</scope>
    <source>
        <strain evidence="18">M34</strain>
    </source>
</reference>
<comment type="similarity">
    <text evidence="13">Belongs to the SAT4 family.</text>
</comment>
<organism evidence="18 19">
    <name type="scientific">Cadophora malorum</name>
    <dbReference type="NCBI Taxonomy" id="108018"/>
    <lineage>
        <taxon>Eukaryota</taxon>
        <taxon>Fungi</taxon>
        <taxon>Dikarya</taxon>
        <taxon>Ascomycota</taxon>
        <taxon>Pezizomycotina</taxon>
        <taxon>Leotiomycetes</taxon>
        <taxon>Helotiales</taxon>
        <taxon>Ploettnerulaceae</taxon>
        <taxon>Cadophora</taxon>
    </lineage>
</organism>
<evidence type="ECO:0000256" key="14">
    <source>
        <dbReference type="SAM" id="MobiDB-lite"/>
    </source>
</evidence>
<evidence type="ECO:0000256" key="3">
    <source>
        <dbReference type="ARBA" id="ARBA00004613"/>
    </source>
</evidence>
<comment type="caution">
    <text evidence="18">The sequence shown here is derived from an EMBL/GenBank/DDBJ whole genome shotgun (WGS) entry which is preliminary data.</text>
</comment>
<keyword evidence="19" id="KW-1185">Reference proteome</keyword>
<proteinExistence type="inferred from homology"/>
<evidence type="ECO:0000256" key="2">
    <source>
        <dbReference type="ARBA" id="ARBA00004589"/>
    </source>
</evidence>
<dbReference type="InterPro" id="IPR008427">
    <property type="entry name" value="Extracellular_membr_CFEM_dom"/>
</dbReference>
<dbReference type="Pfam" id="PF20684">
    <property type="entry name" value="Fung_rhodopsin"/>
    <property type="match status" value="1"/>
</dbReference>
<evidence type="ECO:0000313" key="18">
    <source>
        <dbReference type="EMBL" id="KAG4410820.1"/>
    </source>
</evidence>